<feature type="compositionally biased region" description="Gly residues" evidence="3">
    <location>
        <begin position="180"/>
        <end position="196"/>
    </location>
</feature>
<feature type="domain" description="Bromo" evidence="4">
    <location>
        <begin position="472"/>
        <end position="525"/>
    </location>
</feature>
<feature type="region of interest" description="Disordered" evidence="3">
    <location>
        <begin position="1"/>
        <end position="432"/>
    </location>
</feature>
<feature type="region of interest" description="Disordered" evidence="3">
    <location>
        <begin position="649"/>
        <end position="671"/>
    </location>
</feature>
<dbReference type="EMBL" id="MU069783">
    <property type="protein sequence ID" value="KAF5833950.1"/>
    <property type="molecule type" value="Genomic_DNA"/>
</dbReference>
<dbReference type="InterPro" id="IPR001487">
    <property type="entry name" value="Bromodomain"/>
</dbReference>
<dbReference type="SUPFAM" id="SSF47370">
    <property type="entry name" value="Bromodomain"/>
    <property type="match status" value="1"/>
</dbReference>
<feature type="compositionally biased region" description="Low complexity" evidence="3">
    <location>
        <begin position="419"/>
        <end position="432"/>
    </location>
</feature>
<comment type="caution">
    <text evidence="5">The sequence shown here is derived from an EMBL/GenBank/DDBJ whole genome shotgun (WGS) entry which is preliminary data.</text>
</comment>
<feature type="compositionally biased region" description="Low complexity" evidence="3">
    <location>
        <begin position="294"/>
        <end position="306"/>
    </location>
</feature>
<feature type="compositionally biased region" description="Gly residues" evidence="3">
    <location>
        <begin position="349"/>
        <end position="359"/>
    </location>
</feature>
<reference evidence="5" key="1">
    <citation type="submission" date="2017-08" db="EMBL/GenBank/DDBJ databases">
        <authorList>
            <person name="Polle J.E."/>
            <person name="Barry K."/>
            <person name="Cushman J."/>
            <person name="Schmutz J."/>
            <person name="Tran D."/>
            <person name="Hathwaick L.T."/>
            <person name="Yim W.C."/>
            <person name="Jenkins J."/>
            <person name="Mckie-Krisberg Z.M."/>
            <person name="Prochnik S."/>
            <person name="Lindquist E."/>
            <person name="Dockter R.B."/>
            <person name="Adam C."/>
            <person name="Molina H."/>
            <person name="Bunkerborg J."/>
            <person name="Jin E."/>
            <person name="Buchheim M."/>
            <person name="Magnuson J."/>
        </authorList>
    </citation>
    <scope>NUCLEOTIDE SEQUENCE</scope>
    <source>
        <strain evidence="5">CCAP 19/18</strain>
    </source>
</reference>
<feature type="region of interest" description="Disordered" evidence="3">
    <location>
        <begin position="699"/>
        <end position="801"/>
    </location>
</feature>
<feature type="compositionally biased region" description="Gly residues" evidence="3">
    <location>
        <begin position="755"/>
        <end position="773"/>
    </location>
</feature>
<evidence type="ECO:0000259" key="4">
    <source>
        <dbReference type="PROSITE" id="PS50014"/>
    </source>
</evidence>
<dbReference type="Gene3D" id="1.20.920.10">
    <property type="entry name" value="Bromodomain-like"/>
    <property type="match status" value="1"/>
</dbReference>
<dbReference type="CDD" id="cd04369">
    <property type="entry name" value="Bromodomain"/>
    <property type="match status" value="1"/>
</dbReference>
<dbReference type="Pfam" id="PF00439">
    <property type="entry name" value="Bromodomain"/>
    <property type="match status" value="1"/>
</dbReference>
<feature type="compositionally biased region" description="Gly residues" evidence="3">
    <location>
        <begin position="129"/>
        <end position="140"/>
    </location>
</feature>
<feature type="compositionally biased region" description="Low complexity" evidence="3">
    <location>
        <begin position="197"/>
        <end position="216"/>
    </location>
</feature>
<organism evidence="5 6">
    <name type="scientific">Dunaliella salina</name>
    <name type="common">Green alga</name>
    <name type="synonym">Protococcus salinus</name>
    <dbReference type="NCBI Taxonomy" id="3046"/>
    <lineage>
        <taxon>Eukaryota</taxon>
        <taxon>Viridiplantae</taxon>
        <taxon>Chlorophyta</taxon>
        <taxon>core chlorophytes</taxon>
        <taxon>Chlorophyceae</taxon>
        <taxon>CS clade</taxon>
        <taxon>Chlamydomonadales</taxon>
        <taxon>Dunaliellaceae</taxon>
        <taxon>Dunaliella</taxon>
    </lineage>
</organism>
<evidence type="ECO:0000256" key="2">
    <source>
        <dbReference type="PROSITE-ProRule" id="PRU00035"/>
    </source>
</evidence>
<proteinExistence type="predicted"/>
<protein>
    <recommendedName>
        <fullName evidence="4">Bromo domain-containing protein</fullName>
    </recommendedName>
</protein>
<dbReference type="InterPro" id="IPR036427">
    <property type="entry name" value="Bromodomain-like_sf"/>
</dbReference>
<dbReference type="PROSITE" id="PS50014">
    <property type="entry name" value="BROMODOMAIN_2"/>
    <property type="match status" value="1"/>
</dbReference>
<evidence type="ECO:0000256" key="3">
    <source>
        <dbReference type="SAM" id="MobiDB-lite"/>
    </source>
</evidence>
<feature type="compositionally biased region" description="Low complexity" evidence="3">
    <location>
        <begin position="274"/>
        <end position="283"/>
    </location>
</feature>
<dbReference type="SMART" id="SM00297">
    <property type="entry name" value="BROMO"/>
    <property type="match status" value="1"/>
</dbReference>
<feature type="compositionally biased region" description="Gly residues" evidence="3">
    <location>
        <begin position="1"/>
        <end position="12"/>
    </location>
</feature>
<evidence type="ECO:0000256" key="1">
    <source>
        <dbReference type="ARBA" id="ARBA00023117"/>
    </source>
</evidence>
<dbReference type="PANTHER" id="PTHR46136:SF1">
    <property type="entry name" value="TRANSCRIPTION FACTOR GTE11-RELATED"/>
    <property type="match status" value="1"/>
</dbReference>
<feature type="compositionally biased region" description="Basic and acidic residues" evidence="3">
    <location>
        <begin position="255"/>
        <end position="273"/>
    </location>
</feature>
<feature type="compositionally biased region" description="Basic and acidic residues" evidence="3">
    <location>
        <begin position="284"/>
        <end position="293"/>
    </location>
</feature>
<evidence type="ECO:0000313" key="6">
    <source>
        <dbReference type="Proteomes" id="UP000815325"/>
    </source>
</evidence>
<feature type="compositionally biased region" description="Low complexity" evidence="3">
    <location>
        <begin position="103"/>
        <end position="113"/>
    </location>
</feature>
<name>A0ABQ7GH66_DUNSA</name>
<keyword evidence="1 2" id="KW-0103">Bromodomain</keyword>
<accession>A0ABQ7GH66</accession>
<gene>
    <name evidence="5" type="ORF">DUNSADRAFT_9562</name>
</gene>
<feature type="compositionally biased region" description="Gly residues" evidence="3">
    <location>
        <begin position="227"/>
        <end position="237"/>
    </location>
</feature>
<dbReference type="Proteomes" id="UP000815325">
    <property type="component" value="Unassembled WGS sequence"/>
</dbReference>
<feature type="compositionally biased region" description="Pro residues" evidence="3">
    <location>
        <begin position="655"/>
        <end position="666"/>
    </location>
</feature>
<dbReference type="PANTHER" id="PTHR46136">
    <property type="entry name" value="TRANSCRIPTION FACTOR GTE8"/>
    <property type="match status" value="1"/>
</dbReference>
<evidence type="ECO:0000313" key="5">
    <source>
        <dbReference type="EMBL" id="KAF5833950.1"/>
    </source>
</evidence>
<feature type="compositionally biased region" description="Low complexity" evidence="3">
    <location>
        <begin position="164"/>
        <end position="179"/>
    </location>
</feature>
<feature type="compositionally biased region" description="Low complexity" evidence="3">
    <location>
        <begin position="20"/>
        <end position="34"/>
    </location>
</feature>
<feature type="compositionally biased region" description="Low complexity" evidence="3">
    <location>
        <begin position="42"/>
        <end position="73"/>
    </location>
</feature>
<dbReference type="InterPro" id="IPR052442">
    <property type="entry name" value="Env_Response_Regulator"/>
</dbReference>
<keyword evidence="6" id="KW-1185">Reference proteome</keyword>
<sequence length="801" mass="81373">MSLPPGGGGGGLKLKLKFKSNQQPPGNNSNNAQGNPGGVPVAPFSSAWSHPPSAASAPAPAPAAPQTQPRAPSGATAVLLGAQKRKREEEQQRALLAHQSQVPLAGTTPTTSGLPPPKRTHHEPSVPTPGGGGLAGGGGAPKPKLKIKVGGGGGAPSAPPAGPAPSSWAPAPASPAAQGNQGGGGFVLGPGSGGGAAALLRNAQQRSAQQQPLSRPTGHVLDPQLAGGLGGAGGGFYPGLEAQNAEAKRPPVQNGDKEAKREREKALRAEQRAQKAAAASAAKAQEKERERQAKLAAQQDRAQQQRMGDVMKNVFGTSGANKPKIKIKVSNPGAAGGRPPPAATRSGAAKGGGGGGGMGAPMPQQDAWLDDALGAQGMPFGDSDEDLDLGDLNSDDSLYMPSPQHPTQPGASKGQPKTAKGAKSSSSKAKGGFRVTIGGAKGMVKGAAGPGAPGGAYPAQATFKRPEVYHAPNYSKVIAKPMCFDMVRDRLTSGQYDHSYDEFRKELLLIFENAMAYNPPENFVHQTAKCLHMVASKYLDLGSKGVTNFRALTSHVPAAFWGGLAGGATPEGMEFSVGCPSHTHTHTRALPYNSMQVATHTHRAESKGGTVQGFLGSALPRDMYARSLARFVSRCSSSVREAVLKKHLEPLMRGEPPPPLPAPAPAPNTTAAPLPNSLAALAPAFSAGPPAGLPGLFGGGALPFTSQPPNSLPFPNQGPGTAFNFPQQLPGGLPFPNQLPGSLPFSQPPFSIPGLPGGAPWGLLGGQGMGQLPGLGPTNLPPHGSGAMSMPLQAVPSLRLS</sequence>